<dbReference type="InterPro" id="IPR000485">
    <property type="entry name" value="AsnC-type_HTH_dom"/>
</dbReference>
<dbReference type="InterPro" id="IPR036388">
    <property type="entry name" value="WH-like_DNA-bd_sf"/>
</dbReference>
<evidence type="ECO:0000256" key="2">
    <source>
        <dbReference type="ARBA" id="ARBA00023125"/>
    </source>
</evidence>
<dbReference type="Gene3D" id="3.30.70.920">
    <property type="match status" value="1"/>
</dbReference>
<keyword evidence="6" id="KW-1185">Reference proteome</keyword>
<keyword evidence="2" id="KW-0238">DNA-binding</keyword>
<feature type="domain" description="HTH asnC-type" evidence="4">
    <location>
        <begin position="8"/>
        <end position="70"/>
    </location>
</feature>
<dbReference type="SUPFAM" id="SSF46785">
    <property type="entry name" value="Winged helix' DNA-binding domain"/>
    <property type="match status" value="1"/>
</dbReference>
<dbReference type="GO" id="GO:0005829">
    <property type="term" value="C:cytosol"/>
    <property type="evidence" value="ECO:0007669"/>
    <property type="project" value="TreeGrafter"/>
</dbReference>
<dbReference type="Gene3D" id="1.10.10.10">
    <property type="entry name" value="Winged helix-like DNA-binding domain superfamily/Winged helix DNA-binding domain"/>
    <property type="match status" value="1"/>
</dbReference>
<dbReference type="InterPro" id="IPR019887">
    <property type="entry name" value="Tscrpt_reg_AsnC/Lrp_C"/>
</dbReference>
<dbReference type="GO" id="GO:0043565">
    <property type="term" value="F:sequence-specific DNA binding"/>
    <property type="evidence" value="ECO:0007669"/>
    <property type="project" value="InterPro"/>
</dbReference>
<sequence length="148" mass="16472">MKPRPQPLDSIDQQLIALLRENARAPTAVLARSLGLSRTTVQSRLERLERSKVITGYSVRLSETQERGAVHAYVMITVKPKHASQVEREVRKLKDVRVLQAVSGAFDLMALAVTDSITDMDELIDSIGELDGVERTTSSIVLSTKFQR</sequence>
<reference evidence="6" key="1">
    <citation type="submission" date="2020-01" db="EMBL/GenBank/DDBJ databases">
        <title>'Steroidobacter agaridevorans' sp. nov., agar-degrading bacteria isolated from rhizosphere soils.</title>
        <authorList>
            <person name="Ikenaga M."/>
            <person name="Kataoka M."/>
            <person name="Murouchi A."/>
            <person name="Katsuragi S."/>
            <person name="Sakai M."/>
        </authorList>
    </citation>
    <scope>NUCLEOTIDE SEQUENCE [LARGE SCALE GENOMIC DNA]</scope>
    <source>
        <strain evidence="6">YU21-B</strain>
    </source>
</reference>
<gene>
    <name evidence="5" type="ORF">GCM10011487_58110</name>
</gene>
<name>A0A829YLP9_9GAMM</name>
<dbReference type="SUPFAM" id="SSF54909">
    <property type="entry name" value="Dimeric alpha+beta barrel"/>
    <property type="match status" value="1"/>
</dbReference>
<accession>A0A829YLP9</accession>
<dbReference type="PANTHER" id="PTHR30154">
    <property type="entry name" value="LEUCINE-RESPONSIVE REGULATORY PROTEIN"/>
    <property type="match status" value="1"/>
</dbReference>
<evidence type="ECO:0000259" key="4">
    <source>
        <dbReference type="PROSITE" id="PS50956"/>
    </source>
</evidence>
<dbReference type="Pfam" id="PF13404">
    <property type="entry name" value="HTH_AsnC-type"/>
    <property type="match status" value="1"/>
</dbReference>
<dbReference type="InterPro" id="IPR036390">
    <property type="entry name" value="WH_DNA-bd_sf"/>
</dbReference>
<dbReference type="Proteomes" id="UP000445000">
    <property type="component" value="Unassembled WGS sequence"/>
</dbReference>
<dbReference type="InterPro" id="IPR011008">
    <property type="entry name" value="Dimeric_a/b-barrel"/>
</dbReference>
<dbReference type="AlphaFoldDB" id="A0A829YLP9"/>
<dbReference type="PROSITE" id="PS50956">
    <property type="entry name" value="HTH_ASNC_2"/>
    <property type="match status" value="1"/>
</dbReference>
<dbReference type="InterPro" id="IPR019888">
    <property type="entry name" value="Tscrpt_reg_AsnC-like"/>
</dbReference>
<dbReference type="PANTHER" id="PTHR30154:SF53">
    <property type="entry name" value="HTH-TYPE TRANSCRIPTIONAL REGULATOR LRPC"/>
    <property type="match status" value="1"/>
</dbReference>
<proteinExistence type="predicted"/>
<keyword evidence="3" id="KW-0804">Transcription</keyword>
<dbReference type="EMBL" id="BLJN01000007">
    <property type="protein sequence ID" value="GFE83811.1"/>
    <property type="molecule type" value="Genomic_DNA"/>
</dbReference>
<evidence type="ECO:0000313" key="5">
    <source>
        <dbReference type="EMBL" id="GFE83811.1"/>
    </source>
</evidence>
<dbReference type="SMART" id="SM00344">
    <property type="entry name" value="HTH_ASNC"/>
    <property type="match status" value="1"/>
</dbReference>
<comment type="caution">
    <text evidence="5">The sequence shown here is derived from an EMBL/GenBank/DDBJ whole genome shotgun (WGS) entry which is preliminary data.</text>
</comment>
<dbReference type="PRINTS" id="PR00033">
    <property type="entry name" value="HTHASNC"/>
</dbReference>
<evidence type="ECO:0000256" key="3">
    <source>
        <dbReference type="ARBA" id="ARBA00023163"/>
    </source>
</evidence>
<dbReference type="Pfam" id="PF01037">
    <property type="entry name" value="AsnC_trans_reg"/>
    <property type="match status" value="1"/>
</dbReference>
<dbReference type="GO" id="GO:0043200">
    <property type="term" value="P:response to amino acid"/>
    <property type="evidence" value="ECO:0007669"/>
    <property type="project" value="TreeGrafter"/>
</dbReference>
<keyword evidence="1" id="KW-0805">Transcription regulation</keyword>
<organism evidence="5 6">
    <name type="scientific">Steroidobacter agaridevorans</name>
    <dbReference type="NCBI Taxonomy" id="2695856"/>
    <lineage>
        <taxon>Bacteria</taxon>
        <taxon>Pseudomonadati</taxon>
        <taxon>Pseudomonadota</taxon>
        <taxon>Gammaproteobacteria</taxon>
        <taxon>Steroidobacterales</taxon>
        <taxon>Steroidobacteraceae</taxon>
        <taxon>Steroidobacter</taxon>
    </lineage>
</organism>
<dbReference type="RefSeq" id="WP_161815435.1">
    <property type="nucleotide sequence ID" value="NZ_BLJN01000007.1"/>
</dbReference>
<protein>
    <submittedName>
        <fullName evidence="5">AsnC family transcriptional regulator</fullName>
    </submittedName>
</protein>
<evidence type="ECO:0000256" key="1">
    <source>
        <dbReference type="ARBA" id="ARBA00023015"/>
    </source>
</evidence>
<evidence type="ECO:0000313" key="6">
    <source>
        <dbReference type="Proteomes" id="UP000445000"/>
    </source>
</evidence>